<comment type="similarity">
    <text evidence="1">Belongs to the HesB/IscA family.</text>
</comment>
<dbReference type="PANTHER" id="PTHR10072">
    <property type="entry name" value="IRON-SULFUR CLUSTER ASSEMBLY PROTEIN"/>
    <property type="match status" value="1"/>
</dbReference>
<gene>
    <name evidence="3" type="primary">iscA</name>
    <name evidence="3" type="ORF">ADICEAN_02765</name>
</gene>
<dbReference type="InterPro" id="IPR000361">
    <property type="entry name" value="ATAP_core_dom"/>
</dbReference>
<dbReference type="SUPFAM" id="SSF89360">
    <property type="entry name" value="HesB-like domain"/>
    <property type="match status" value="1"/>
</dbReference>
<comment type="caution">
    <text evidence="3">The sequence shown here is derived from an EMBL/GenBank/DDBJ whole genome shotgun (WGS) entry which is preliminary data.</text>
</comment>
<dbReference type="RefSeq" id="WP_009196153.1">
    <property type="nucleotide sequence ID" value="NZ_AODQ01000073.1"/>
</dbReference>
<dbReference type="GO" id="GO:0016226">
    <property type="term" value="P:iron-sulfur cluster assembly"/>
    <property type="evidence" value="ECO:0007669"/>
    <property type="project" value="InterPro"/>
</dbReference>
<dbReference type="NCBIfam" id="TIGR00049">
    <property type="entry name" value="iron-sulfur cluster assembly accessory protein"/>
    <property type="match status" value="1"/>
</dbReference>
<keyword evidence="4" id="KW-1185">Reference proteome</keyword>
<feature type="domain" description="Core" evidence="2">
    <location>
        <begin position="5"/>
        <end position="98"/>
    </location>
</feature>
<proteinExistence type="inferred from homology"/>
<dbReference type="InterPro" id="IPR035903">
    <property type="entry name" value="HesB-like_dom_sf"/>
</dbReference>
<dbReference type="InterPro" id="IPR050322">
    <property type="entry name" value="Fe-S_cluster_asmbl/transfer"/>
</dbReference>
<protein>
    <submittedName>
        <fullName evidence="3">Iron-sulfur cluster assembly protein</fullName>
    </submittedName>
</protein>
<evidence type="ECO:0000313" key="3">
    <source>
        <dbReference type="EMBL" id="EMR02103.1"/>
    </source>
</evidence>
<evidence type="ECO:0000259" key="2">
    <source>
        <dbReference type="Pfam" id="PF01521"/>
    </source>
</evidence>
<dbReference type="STRING" id="1279009.ADICEAN_02765"/>
<reference evidence="3 4" key="1">
    <citation type="journal article" date="2013" name="Genome Announc.">
        <title>Draft Genome Sequence of Cesiribacter andamanensis Strain AMV16T, Isolated from a Soil Sample from a Mud Volcano in the Andaman Islands, India.</title>
        <authorList>
            <person name="Shivaji S."/>
            <person name="Ara S."/>
            <person name="Begum Z."/>
            <person name="Srinivas T.N."/>
            <person name="Singh A."/>
            <person name="Kumar Pinnaka A."/>
        </authorList>
    </citation>
    <scope>NUCLEOTIDE SEQUENCE [LARGE SCALE GENOMIC DNA]</scope>
    <source>
        <strain evidence="3 4">AMV16</strain>
    </source>
</reference>
<evidence type="ECO:0000313" key="4">
    <source>
        <dbReference type="Proteomes" id="UP000011910"/>
    </source>
</evidence>
<sequence>MIQPVELTPKALEEVRHIMAHKNIPEGYGLRIGVKGGGCGGVSYMLGFDKPKEGDLQYQLEGVPVLVEKRHTMYLLGLQVDFHESADARGFMFVNPAAAAEKAGE</sequence>
<organism evidence="3 4">
    <name type="scientific">Cesiribacter andamanensis AMV16</name>
    <dbReference type="NCBI Taxonomy" id="1279009"/>
    <lineage>
        <taxon>Bacteria</taxon>
        <taxon>Pseudomonadati</taxon>
        <taxon>Bacteroidota</taxon>
        <taxon>Cytophagia</taxon>
        <taxon>Cytophagales</taxon>
        <taxon>Cesiribacteraceae</taxon>
        <taxon>Cesiribacter</taxon>
    </lineage>
</organism>
<dbReference type="AlphaFoldDB" id="M7N081"/>
<dbReference type="Gene3D" id="2.60.300.12">
    <property type="entry name" value="HesB-like domain"/>
    <property type="match status" value="1"/>
</dbReference>
<dbReference type="Pfam" id="PF01521">
    <property type="entry name" value="Fe-S_biosyn"/>
    <property type="match status" value="1"/>
</dbReference>
<dbReference type="PANTHER" id="PTHR10072:SF41">
    <property type="entry name" value="IRON-SULFUR CLUSTER ASSEMBLY 1 HOMOLOG, MITOCHONDRIAL"/>
    <property type="match status" value="1"/>
</dbReference>
<dbReference type="EMBL" id="AODQ01000073">
    <property type="protein sequence ID" value="EMR02103.1"/>
    <property type="molecule type" value="Genomic_DNA"/>
</dbReference>
<dbReference type="Proteomes" id="UP000011910">
    <property type="component" value="Unassembled WGS sequence"/>
</dbReference>
<name>M7N081_9BACT</name>
<dbReference type="InterPro" id="IPR016092">
    <property type="entry name" value="ATAP"/>
</dbReference>
<accession>M7N081</accession>
<dbReference type="GO" id="GO:0051537">
    <property type="term" value="F:2 iron, 2 sulfur cluster binding"/>
    <property type="evidence" value="ECO:0007669"/>
    <property type="project" value="UniProtKB-ARBA"/>
</dbReference>
<dbReference type="OrthoDB" id="9801228at2"/>
<evidence type="ECO:0000256" key="1">
    <source>
        <dbReference type="ARBA" id="ARBA00006718"/>
    </source>
</evidence>
<dbReference type="eggNOG" id="COG0316">
    <property type="taxonomic scope" value="Bacteria"/>
</dbReference>
<dbReference type="GO" id="GO:0005737">
    <property type="term" value="C:cytoplasm"/>
    <property type="evidence" value="ECO:0007669"/>
    <property type="project" value="TreeGrafter"/>
</dbReference>